<protein>
    <submittedName>
        <fullName evidence="1">Uncharacterized protein</fullName>
    </submittedName>
</protein>
<dbReference type="Proteomes" id="UP001163266">
    <property type="component" value="Chromosome"/>
</dbReference>
<evidence type="ECO:0000313" key="2">
    <source>
        <dbReference type="Proteomes" id="UP001163266"/>
    </source>
</evidence>
<organism evidence="1 2">
    <name type="scientific">Caldimonas aquatica</name>
    <dbReference type="NCBI Taxonomy" id="376175"/>
    <lineage>
        <taxon>Bacteria</taxon>
        <taxon>Pseudomonadati</taxon>
        <taxon>Pseudomonadota</taxon>
        <taxon>Betaproteobacteria</taxon>
        <taxon>Burkholderiales</taxon>
        <taxon>Sphaerotilaceae</taxon>
        <taxon>Caldimonas</taxon>
    </lineage>
</organism>
<reference evidence="1" key="1">
    <citation type="submission" date="2022-10" db="EMBL/GenBank/DDBJ databases">
        <title>Complete genome sequence of Schlegelella aquatica LMG 23380.</title>
        <authorList>
            <person name="Musilova J."/>
            <person name="Kourilova X."/>
            <person name="Bezdicek M."/>
            <person name="Hermankova K."/>
            <person name="Obruca S."/>
            <person name="Sedlar K."/>
        </authorList>
    </citation>
    <scope>NUCLEOTIDE SEQUENCE</scope>
    <source>
        <strain evidence="1">LMG 23380</strain>
    </source>
</reference>
<evidence type="ECO:0000313" key="1">
    <source>
        <dbReference type="EMBL" id="UZD54918.1"/>
    </source>
</evidence>
<sequence>MTATTVDFQVARRAGAPRGAAVLGDAAARLLKAAGAWLRSLRAGDPYADREALLQLARSYERSQPGFAADLRAAALRYEPEDVR</sequence>
<gene>
    <name evidence="1" type="ORF">OMP39_14835</name>
</gene>
<keyword evidence="2" id="KW-1185">Reference proteome</keyword>
<proteinExistence type="predicted"/>
<dbReference type="RefSeq" id="WP_264892592.1">
    <property type="nucleotide sequence ID" value="NZ_CP110257.1"/>
</dbReference>
<dbReference type="EMBL" id="CP110257">
    <property type="protein sequence ID" value="UZD54918.1"/>
    <property type="molecule type" value="Genomic_DNA"/>
</dbReference>
<accession>A0ABY6MSF6</accession>
<name>A0ABY6MSF6_9BURK</name>